<dbReference type="EMBL" id="KZ559134">
    <property type="protein sequence ID" value="PLB38647.1"/>
    <property type="molecule type" value="Genomic_DNA"/>
</dbReference>
<dbReference type="InterPro" id="IPR007461">
    <property type="entry name" value="Ysc84_actin-binding"/>
</dbReference>
<organism evidence="3 4">
    <name type="scientific">Aspergillus candidus</name>
    <dbReference type="NCBI Taxonomy" id="41067"/>
    <lineage>
        <taxon>Eukaryota</taxon>
        <taxon>Fungi</taxon>
        <taxon>Dikarya</taxon>
        <taxon>Ascomycota</taxon>
        <taxon>Pezizomycotina</taxon>
        <taxon>Eurotiomycetes</taxon>
        <taxon>Eurotiomycetidae</taxon>
        <taxon>Eurotiales</taxon>
        <taxon>Aspergillaceae</taxon>
        <taxon>Aspergillus</taxon>
        <taxon>Aspergillus subgen. Circumdati</taxon>
    </lineage>
</organism>
<feature type="compositionally biased region" description="Pro residues" evidence="1">
    <location>
        <begin position="300"/>
        <end position="311"/>
    </location>
</feature>
<keyword evidence="4" id="KW-1185">Reference proteome</keyword>
<feature type="compositionally biased region" description="Polar residues" evidence="1">
    <location>
        <begin position="208"/>
        <end position="223"/>
    </location>
</feature>
<feature type="compositionally biased region" description="Polar residues" evidence="1">
    <location>
        <begin position="262"/>
        <end position="275"/>
    </location>
</feature>
<dbReference type="GO" id="GO:0035091">
    <property type="term" value="F:phosphatidylinositol binding"/>
    <property type="evidence" value="ECO:0007669"/>
    <property type="project" value="TreeGrafter"/>
</dbReference>
<dbReference type="PANTHER" id="PTHR15629:SF2">
    <property type="entry name" value="SH3 DOMAIN-CONTAINING YSC84-LIKE PROTEIN 1"/>
    <property type="match status" value="1"/>
</dbReference>
<feature type="compositionally biased region" description="Low complexity" evidence="1">
    <location>
        <begin position="439"/>
        <end position="450"/>
    </location>
</feature>
<dbReference type="PANTHER" id="PTHR15629">
    <property type="entry name" value="SH3YL1 PROTEIN"/>
    <property type="match status" value="1"/>
</dbReference>
<proteinExistence type="predicted"/>
<sequence>MLGFNNPLPASMASECSKAAKILESFINPKDTARDAAIPSKVLTEAKGFVVFSVFTLGALASIKFGSGLIVARLPDGTWSAPSAIATGGLGAGTHLGLELTDFLLVLNTDKAVDTFSRAGALTVGSDCSMALGPFGKCSSRDQAGLYTYSKARGLYLGHTFEGGVLLERSDANSKMYGKRVKAKQVLKGEIPAPPESKRLIDFLNANAPRTSTPSTSTINVSSVGKPPSPPPRPTPSPHMANPHSPNSLGHPPYSPGATPYSPDSYQQQPHPTQTYSPQPYQHQSHSPQTYSSQSYQPSSDPPPPYSPQPYPGYFHSPNPHSPHPHSPHPHSPHSHSPYSHPSQSYQPPPNTAELHSESAPPPPIAELDSTNIPAICELPADNTPPSASGQQPNYNPPASQPSPTIGYAPGRTQSLNHAANGHPQDGHASGVLAASQDAALSPTATPAPLNIRKQSDNNVPLNLAPGRSASSSSNVSSHANAHANAHATGRDELFLS</sequence>
<feature type="compositionally biased region" description="Basic residues" evidence="1">
    <location>
        <begin position="323"/>
        <end position="334"/>
    </location>
</feature>
<dbReference type="RefSeq" id="XP_024672659.1">
    <property type="nucleotide sequence ID" value="XM_024812369.1"/>
</dbReference>
<feature type="compositionally biased region" description="Low complexity" evidence="1">
    <location>
        <begin position="335"/>
        <end position="346"/>
    </location>
</feature>
<accession>A0A2I2FDH3</accession>
<dbReference type="Proteomes" id="UP000234585">
    <property type="component" value="Unassembled WGS sequence"/>
</dbReference>
<feature type="compositionally biased region" description="Pro residues" evidence="1">
    <location>
        <begin position="227"/>
        <end position="237"/>
    </location>
</feature>
<dbReference type="InterPro" id="IPR033643">
    <property type="entry name" value="SYLF_SH3YL1-like"/>
</dbReference>
<feature type="domain" description="Ysc84 actin-binding" evidence="2">
    <location>
        <begin position="89"/>
        <end position="206"/>
    </location>
</feature>
<reference evidence="3 4" key="1">
    <citation type="submission" date="2017-12" db="EMBL/GenBank/DDBJ databases">
        <authorList>
            <consortium name="DOE Joint Genome Institute"/>
            <person name="Haridas S."/>
            <person name="Kjaerbolling I."/>
            <person name="Vesth T.C."/>
            <person name="Frisvad J.C."/>
            <person name="Nybo J.L."/>
            <person name="Theobald S."/>
            <person name="Kuo A."/>
            <person name="Bowyer P."/>
            <person name="Matsuda Y."/>
            <person name="Mondo S."/>
            <person name="Lyhne E.K."/>
            <person name="Kogle M.E."/>
            <person name="Clum A."/>
            <person name="Lipzen A."/>
            <person name="Salamov A."/>
            <person name="Ngan C.Y."/>
            <person name="Daum C."/>
            <person name="Chiniquy J."/>
            <person name="Barry K."/>
            <person name="LaButti K."/>
            <person name="Simmons B.A."/>
            <person name="Magnuson J.K."/>
            <person name="Mortensen U.H."/>
            <person name="Larsen T.O."/>
            <person name="Grigoriev I.V."/>
            <person name="Baker S.E."/>
            <person name="Andersen M.R."/>
            <person name="Nordberg H.P."/>
            <person name="Cantor M.N."/>
            <person name="Hua S.X."/>
        </authorList>
    </citation>
    <scope>NUCLEOTIDE SEQUENCE [LARGE SCALE GENOMIC DNA]</scope>
    <source>
        <strain evidence="3 4">CBS 102.13</strain>
    </source>
</reference>
<dbReference type="STRING" id="41067.A0A2I2FDH3"/>
<dbReference type="CDD" id="cd11525">
    <property type="entry name" value="SYLF_SH3YL1_like"/>
    <property type="match status" value="1"/>
</dbReference>
<feature type="compositionally biased region" description="Low complexity" evidence="1">
    <location>
        <begin position="469"/>
        <end position="488"/>
    </location>
</feature>
<evidence type="ECO:0000256" key="1">
    <source>
        <dbReference type="SAM" id="MobiDB-lite"/>
    </source>
</evidence>
<feature type="compositionally biased region" description="Low complexity" evidence="1">
    <location>
        <begin position="276"/>
        <end position="299"/>
    </location>
</feature>
<dbReference type="Pfam" id="PF04366">
    <property type="entry name" value="Ysc84"/>
    <property type="match status" value="1"/>
</dbReference>
<feature type="region of interest" description="Disordered" evidence="1">
    <location>
        <begin position="207"/>
        <end position="497"/>
    </location>
</feature>
<evidence type="ECO:0000313" key="3">
    <source>
        <dbReference type="EMBL" id="PLB38647.1"/>
    </source>
</evidence>
<evidence type="ECO:0000313" key="4">
    <source>
        <dbReference type="Proteomes" id="UP000234585"/>
    </source>
</evidence>
<dbReference type="OrthoDB" id="10255128at2759"/>
<feature type="compositionally biased region" description="Polar residues" evidence="1">
    <location>
        <begin position="384"/>
        <end position="394"/>
    </location>
</feature>
<name>A0A2I2FDH3_ASPCN</name>
<dbReference type="AlphaFoldDB" id="A0A2I2FDH3"/>
<dbReference type="GeneID" id="36519529"/>
<gene>
    <name evidence="3" type="ORF">BDW47DRAFT_104623</name>
</gene>
<evidence type="ECO:0000259" key="2">
    <source>
        <dbReference type="Pfam" id="PF04366"/>
    </source>
</evidence>
<protein>
    <recommendedName>
        <fullName evidence="2">Ysc84 actin-binding domain-containing protein</fullName>
    </recommendedName>
</protein>
<dbReference type="InterPro" id="IPR051702">
    <property type="entry name" value="SH3_domain_YSC84-like"/>
</dbReference>